<evidence type="ECO:0000313" key="2">
    <source>
        <dbReference type="EMBL" id="WQQ26236.1"/>
    </source>
</evidence>
<evidence type="ECO:0000256" key="1">
    <source>
        <dbReference type="SAM" id="Phobius"/>
    </source>
</evidence>
<dbReference type="Proteomes" id="UP001327225">
    <property type="component" value="Chromosome"/>
</dbReference>
<keyword evidence="3" id="KW-1185">Reference proteome</keyword>
<dbReference type="Gene3D" id="3.30.700.10">
    <property type="entry name" value="Glycoprotein, Type 4 Pilin"/>
    <property type="match status" value="1"/>
</dbReference>
<organism evidence="2 3">
    <name type="scientific">Nocardioides bizhenqiangii</name>
    <dbReference type="NCBI Taxonomy" id="3095076"/>
    <lineage>
        <taxon>Bacteria</taxon>
        <taxon>Bacillati</taxon>
        <taxon>Actinomycetota</taxon>
        <taxon>Actinomycetes</taxon>
        <taxon>Propionibacteriales</taxon>
        <taxon>Nocardioidaceae</taxon>
        <taxon>Nocardioides</taxon>
    </lineage>
</organism>
<dbReference type="RefSeq" id="WP_322937271.1">
    <property type="nucleotide sequence ID" value="NZ_CP141059.1"/>
</dbReference>
<proteinExistence type="predicted"/>
<protein>
    <submittedName>
        <fullName evidence="2">Type II secretion system protein</fullName>
    </submittedName>
</protein>
<keyword evidence="1" id="KW-1133">Transmembrane helix</keyword>
<evidence type="ECO:0000313" key="3">
    <source>
        <dbReference type="Proteomes" id="UP001327225"/>
    </source>
</evidence>
<feature type="transmembrane region" description="Helical" evidence="1">
    <location>
        <begin position="23"/>
        <end position="45"/>
    </location>
</feature>
<dbReference type="EMBL" id="CP141059">
    <property type="protein sequence ID" value="WQQ26236.1"/>
    <property type="molecule type" value="Genomic_DNA"/>
</dbReference>
<gene>
    <name evidence="2" type="ORF">SHK19_20020</name>
</gene>
<name>A0ABZ0ZR46_9ACTN</name>
<keyword evidence="1" id="KW-0472">Membrane</keyword>
<keyword evidence="1" id="KW-0812">Transmembrane</keyword>
<sequence length="158" mass="16000">MVEVTRLRSAARSDVGTSLVETLVALVILSIAAVAILAGLQLSVVTSDVHRKQSSGGANVRGYAEKIEQYLNTTANYVPCAGANAYSPGTVGYTVPAGHNAQQAAAVPLVGNGTAAACPGGDDGVQRLRLTVASSDGRATETLTIVVRRSCEAGTACA</sequence>
<accession>A0ABZ0ZR46</accession>
<reference evidence="3" key="1">
    <citation type="submission" date="2023-12" db="EMBL/GenBank/DDBJ databases">
        <title>Novel species in genus Nocardioides.</title>
        <authorList>
            <person name="Zhou H."/>
        </authorList>
    </citation>
    <scope>NUCLEOTIDE SEQUENCE [LARGE SCALE GENOMIC DNA]</scope>
    <source>
        <strain evidence="3">HM61</strain>
    </source>
</reference>